<organism evidence="2 3">
    <name type="scientific">Pedobacter cryophilus</name>
    <dbReference type="NCBI Taxonomy" id="2571271"/>
    <lineage>
        <taxon>Bacteria</taxon>
        <taxon>Pseudomonadati</taxon>
        <taxon>Bacteroidota</taxon>
        <taxon>Sphingobacteriia</taxon>
        <taxon>Sphingobacteriales</taxon>
        <taxon>Sphingobacteriaceae</taxon>
        <taxon>Pedobacter</taxon>
    </lineage>
</organism>
<keyword evidence="3" id="KW-1185">Reference proteome</keyword>
<evidence type="ECO:0000313" key="3">
    <source>
        <dbReference type="Proteomes" id="UP000308181"/>
    </source>
</evidence>
<dbReference type="Pfam" id="PF00480">
    <property type="entry name" value="ROK"/>
    <property type="match status" value="1"/>
</dbReference>
<evidence type="ECO:0000256" key="1">
    <source>
        <dbReference type="ARBA" id="ARBA00006479"/>
    </source>
</evidence>
<evidence type="ECO:0000313" key="2">
    <source>
        <dbReference type="EMBL" id="TKC01012.1"/>
    </source>
</evidence>
<gene>
    <name evidence="2" type="ORF">FA046_04880</name>
</gene>
<dbReference type="PANTHER" id="PTHR18964:SF149">
    <property type="entry name" value="BIFUNCTIONAL UDP-N-ACETYLGLUCOSAMINE 2-EPIMERASE_N-ACETYLMANNOSAMINE KINASE"/>
    <property type="match status" value="1"/>
</dbReference>
<accession>A0A4U1C6I9</accession>
<dbReference type="Proteomes" id="UP000308181">
    <property type="component" value="Unassembled WGS sequence"/>
</dbReference>
<dbReference type="RefSeq" id="WP_136825217.1">
    <property type="nucleotide sequence ID" value="NZ_SWBP01000001.1"/>
</dbReference>
<proteinExistence type="inferred from homology"/>
<protein>
    <submittedName>
        <fullName evidence="2">ROK family protein</fullName>
    </submittedName>
</protein>
<dbReference type="InterPro" id="IPR043129">
    <property type="entry name" value="ATPase_NBD"/>
</dbReference>
<dbReference type="InterPro" id="IPR000600">
    <property type="entry name" value="ROK"/>
</dbReference>
<name>A0A4U1C6I9_9SPHI</name>
<dbReference type="SUPFAM" id="SSF53067">
    <property type="entry name" value="Actin-like ATPase domain"/>
    <property type="match status" value="1"/>
</dbReference>
<reference evidence="2 3" key="1">
    <citation type="submission" date="2019-04" db="EMBL/GenBank/DDBJ databases">
        <title>Pedobacter sp. AR-3-17 sp. nov., isolated from Arctic soil.</title>
        <authorList>
            <person name="Dahal R.H."/>
            <person name="Kim D.-U."/>
        </authorList>
    </citation>
    <scope>NUCLEOTIDE SEQUENCE [LARGE SCALE GENOMIC DNA]</scope>
    <source>
        <strain evidence="2 3">AR-3-17</strain>
    </source>
</reference>
<dbReference type="PANTHER" id="PTHR18964">
    <property type="entry name" value="ROK (REPRESSOR, ORF, KINASE) FAMILY"/>
    <property type="match status" value="1"/>
</dbReference>
<dbReference type="Gene3D" id="3.30.420.40">
    <property type="match status" value="2"/>
</dbReference>
<dbReference type="EMBL" id="SWBP01000001">
    <property type="protein sequence ID" value="TKC01012.1"/>
    <property type="molecule type" value="Genomic_DNA"/>
</dbReference>
<dbReference type="AlphaFoldDB" id="A0A4U1C6I9"/>
<sequence length="248" mass="27666">MESNKKENFLAIDIGGSHIKATVLNNDGEMLFPYNKIPTPTLANPENVIQAIKELIKTYPPFDKISIGFPGYIKDGIVITAPNLDKQAWENYNLSEVIASELKKPVRLVNDADFQGLAVISRKGLEMVITLGTGFGTALFIDGKLLPHLELAHLPVRKSKDYDSFIGDKALEKDGLEKWNVKMKEVLHTFKTVINYDFLYLSGGNAKKISFKLDDNIKIVSNRDGIKGGAFLWATEDDYCVKTFQPTP</sequence>
<comment type="similarity">
    <text evidence="1">Belongs to the ROK (NagC/XylR) family.</text>
</comment>
<dbReference type="OrthoDB" id="849313at2"/>
<comment type="caution">
    <text evidence="2">The sequence shown here is derived from an EMBL/GenBank/DDBJ whole genome shotgun (WGS) entry which is preliminary data.</text>
</comment>